<name>A0A1I3GS64_9FIRM</name>
<accession>A0A1I3GS64</accession>
<evidence type="ECO:0000313" key="2">
    <source>
        <dbReference type="EMBL" id="SFI26338.1"/>
    </source>
</evidence>
<feature type="transmembrane region" description="Helical" evidence="1">
    <location>
        <begin position="51"/>
        <end position="74"/>
    </location>
</feature>
<dbReference type="RefSeq" id="WP_177208927.1">
    <property type="nucleotide sequence ID" value="NZ_FOQA01000010.1"/>
</dbReference>
<dbReference type="EMBL" id="FOQA01000010">
    <property type="protein sequence ID" value="SFI26338.1"/>
    <property type="molecule type" value="Genomic_DNA"/>
</dbReference>
<dbReference type="AlphaFoldDB" id="A0A1I3GS64"/>
<proteinExistence type="predicted"/>
<evidence type="ECO:0000313" key="3">
    <source>
        <dbReference type="Proteomes" id="UP000199287"/>
    </source>
</evidence>
<protein>
    <recommendedName>
        <fullName evidence="4">DUF3796 domain-containing protein</fullName>
    </recommendedName>
</protein>
<organism evidence="2 3">
    <name type="scientific">Tindallia magadiensis</name>
    <dbReference type="NCBI Taxonomy" id="69895"/>
    <lineage>
        <taxon>Bacteria</taxon>
        <taxon>Bacillati</taxon>
        <taxon>Bacillota</taxon>
        <taxon>Clostridia</taxon>
        <taxon>Peptostreptococcales</taxon>
        <taxon>Tindalliaceae</taxon>
        <taxon>Tindallia</taxon>
    </lineage>
</organism>
<keyword evidence="1" id="KW-0472">Membrane</keyword>
<evidence type="ECO:0000256" key="1">
    <source>
        <dbReference type="SAM" id="Phobius"/>
    </source>
</evidence>
<keyword evidence="1" id="KW-0812">Transmembrane</keyword>
<keyword evidence="1" id="KW-1133">Transmembrane helix</keyword>
<gene>
    <name evidence="2" type="ORF">SAMN05192551_11029</name>
</gene>
<evidence type="ECO:0008006" key="4">
    <source>
        <dbReference type="Google" id="ProtNLM"/>
    </source>
</evidence>
<feature type="transmembrane region" description="Helical" evidence="1">
    <location>
        <begin position="80"/>
        <end position="102"/>
    </location>
</feature>
<sequence>MKKGRLRYLGLLGFIGFGGVITGNFGMFGFFGFFAFFGASLQQQDEMLRHNLARAGLNGFVVSMLGLSASILAVTMFESWAYLALMVGITFAAQILTFSFSLMHYERKGGVSDDH</sequence>
<feature type="transmembrane region" description="Helical" evidence="1">
    <location>
        <begin position="12"/>
        <end position="39"/>
    </location>
</feature>
<dbReference type="Proteomes" id="UP000199287">
    <property type="component" value="Unassembled WGS sequence"/>
</dbReference>
<keyword evidence="3" id="KW-1185">Reference proteome</keyword>
<reference evidence="3" key="1">
    <citation type="submission" date="2016-10" db="EMBL/GenBank/DDBJ databases">
        <authorList>
            <person name="Varghese N."/>
            <person name="Submissions S."/>
        </authorList>
    </citation>
    <scope>NUCLEOTIDE SEQUENCE [LARGE SCALE GENOMIC DNA]</scope>
    <source>
        <strain evidence="3">Z-7934</strain>
    </source>
</reference>